<dbReference type="STRING" id="8078.ENSFHEP00000016720"/>
<dbReference type="AlphaFoldDB" id="A0A3Q2TK44"/>
<protein>
    <submittedName>
        <fullName evidence="2">Centrosomal protein of 112 kDa-like</fullName>
    </submittedName>
</protein>
<dbReference type="PANTHER" id="PTHR18871">
    <property type="entry name" value="CENTROSOMAL PROTEIN OF 112 KDA"/>
    <property type="match status" value="1"/>
</dbReference>
<reference evidence="2" key="2">
    <citation type="submission" date="2025-09" db="UniProtKB">
        <authorList>
            <consortium name="Ensembl"/>
        </authorList>
    </citation>
    <scope>IDENTIFICATION</scope>
</reference>
<accession>A0A3Q2TK44</accession>
<dbReference type="InterPro" id="IPR055310">
    <property type="entry name" value="CEP112"/>
</dbReference>
<dbReference type="Pfam" id="PF14846">
    <property type="entry name" value="DUF4485"/>
    <property type="match status" value="1"/>
</dbReference>
<sequence>MSRHEDLWERLDAEFDHFLLEMKPYVLKHPSKTERQRCATWIKKLCDPAACGSGLADQKNRNTYARLLLYMLKRGILEGPFTAKPEPGKLKTLPAYMSIYFDEPLSGRSAEQSNRGLPDWVTGELSGCADETLAMGLLKDRPSSTPITAHHRWVAATVVDIQCCCLQTFWQNTGTINANVYADTLLLYDDFKAGKKK</sequence>
<dbReference type="GeneTree" id="ENSGT00940000165440"/>
<name>A0A3Q2TK44_FUNHE</name>
<evidence type="ECO:0000259" key="1">
    <source>
        <dbReference type="Pfam" id="PF14846"/>
    </source>
</evidence>
<proteinExistence type="predicted"/>
<feature type="domain" description="DUF4485" evidence="1">
    <location>
        <begin position="11"/>
        <end position="95"/>
    </location>
</feature>
<keyword evidence="3" id="KW-1185">Reference proteome</keyword>
<dbReference type="Ensembl" id="ENSFHET00000025179.1">
    <property type="protein sequence ID" value="ENSFHEP00000016720.1"/>
    <property type="gene ID" value="ENSFHEG00000018404.1"/>
</dbReference>
<evidence type="ECO:0000313" key="3">
    <source>
        <dbReference type="Proteomes" id="UP000265000"/>
    </source>
</evidence>
<evidence type="ECO:0000313" key="2">
    <source>
        <dbReference type="Ensembl" id="ENSFHEP00000016720.1"/>
    </source>
</evidence>
<reference evidence="2" key="1">
    <citation type="submission" date="2025-08" db="UniProtKB">
        <authorList>
            <consortium name="Ensembl"/>
        </authorList>
    </citation>
    <scope>IDENTIFICATION</scope>
</reference>
<dbReference type="PANTHER" id="PTHR18871:SF2">
    <property type="entry name" value="CENTROSOMAL PROTEIN OF 112 KDA"/>
    <property type="match status" value="1"/>
</dbReference>
<dbReference type="InterPro" id="IPR027831">
    <property type="entry name" value="DUF4485"/>
</dbReference>
<dbReference type="Proteomes" id="UP000265000">
    <property type="component" value="Unplaced"/>
</dbReference>
<organism evidence="2 3">
    <name type="scientific">Fundulus heteroclitus</name>
    <name type="common">Killifish</name>
    <name type="synonym">Mummichog</name>
    <dbReference type="NCBI Taxonomy" id="8078"/>
    <lineage>
        <taxon>Eukaryota</taxon>
        <taxon>Metazoa</taxon>
        <taxon>Chordata</taxon>
        <taxon>Craniata</taxon>
        <taxon>Vertebrata</taxon>
        <taxon>Euteleostomi</taxon>
        <taxon>Actinopterygii</taxon>
        <taxon>Neopterygii</taxon>
        <taxon>Teleostei</taxon>
        <taxon>Neoteleostei</taxon>
        <taxon>Acanthomorphata</taxon>
        <taxon>Ovalentaria</taxon>
        <taxon>Atherinomorphae</taxon>
        <taxon>Cyprinodontiformes</taxon>
        <taxon>Fundulidae</taxon>
        <taxon>Fundulus</taxon>
    </lineage>
</organism>